<evidence type="ECO:0000256" key="1">
    <source>
        <dbReference type="ARBA" id="ARBA00004442"/>
    </source>
</evidence>
<organism evidence="5 6">
    <name type="scientific">Porphyromonas macacae</name>
    <dbReference type="NCBI Taxonomy" id="28115"/>
    <lineage>
        <taxon>Bacteria</taxon>
        <taxon>Pseudomonadati</taxon>
        <taxon>Bacteroidota</taxon>
        <taxon>Bacteroidia</taxon>
        <taxon>Bacteroidales</taxon>
        <taxon>Porphyromonadaceae</taxon>
        <taxon>Porphyromonas</taxon>
    </lineage>
</organism>
<keyword evidence="3" id="KW-0998">Cell outer membrane</keyword>
<evidence type="ECO:0000259" key="4">
    <source>
        <dbReference type="Pfam" id="PF14905"/>
    </source>
</evidence>
<feature type="domain" description="Outer membrane protein beta-barrel" evidence="4">
    <location>
        <begin position="358"/>
        <end position="743"/>
    </location>
</feature>
<protein>
    <submittedName>
        <fullName evidence="5">TonB-dependent receptor</fullName>
    </submittedName>
</protein>
<dbReference type="SUPFAM" id="SSF49464">
    <property type="entry name" value="Carboxypeptidase regulatory domain-like"/>
    <property type="match status" value="1"/>
</dbReference>
<dbReference type="STRING" id="28115.HQ47_04530"/>
<comment type="caution">
    <text evidence="5">The sequence shown here is derived from an EMBL/GenBank/DDBJ whole genome shotgun (WGS) entry which is preliminary data.</text>
</comment>
<name>A0A0A2G847_9PORP</name>
<proteinExistence type="predicted"/>
<dbReference type="Pfam" id="PF14905">
    <property type="entry name" value="OMP_b-brl_3"/>
    <property type="match status" value="1"/>
</dbReference>
<accession>A0A0A2G847</accession>
<dbReference type="InterPro" id="IPR041700">
    <property type="entry name" value="OMP_b-brl_3"/>
</dbReference>
<comment type="subcellular location">
    <subcellularLocation>
        <location evidence="1">Cell outer membrane</location>
    </subcellularLocation>
</comment>
<dbReference type="Gene3D" id="2.40.170.20">
    <property type="entry name" value="TonB-dependent receptor, beta-barrel domain"/>
    <property type="match status" value="1"/>
</dbReference>
<dbReference type="SUPFAM" id="SSF56935">
    <property type="entry name" value="Porins"/>
    <property type="match status" value="1"/>
</dbReference>
<evidence type="ECO:0000256" key="3">
    <source>
        <dbReference type="ARBA" id="ARBA00023237"/>
    </source>
</evidence>
<dbReference type="eggNOG" id="COG4206">
    <property type="taxonomic scope" value="Bacteria"/>
</dbReference>
<evidence type="ECO:0000313" key="6">
    <source>
        <dbReference type="Proteomes" id="UP000030103"/>
    </source>
</evidence>
<dbReference type="GO" id="GO:0009279">
    <property type="term" value="C:cell outer membrane"/>
    <property type="evidence" value="ECO:0007669"/>
    <property type="project" value="UniProtKB-SubCell"/>
</dbReference>
<dbReference type="InterPro" id="IPR036942">
    <property type="entry name" value="Beta-barrel_TonB_sf"/>
</dbReference>
<keyword evidence="5" id="KW-0675">Receptor</keyword>
<dbReference type="InterPro" id="IPR008969">
    <property type="entry name" value="CarboxyPept-like_regulatory"/>
</dbReference>
<dbReference type="Proteomes" id="UP000030103">
    <property type="component" value="Unassembled WGS sequence"/>
</dbReference>
<dbReference type="Pfam" id="PF13715">
    <property type="entry name" value="CarbopepD_reg_2"/>
    <property type="match status" value="1"/>
</dbReference>
<keyword evidence="2" id="KW-0472">Membrane</keyword>
<gene>
    <name evidence="5" type="ORF">HQ47_04530</name>
</gene>
<dbReference type="EMBL" id="JRFA01000014">
    <property type="protein sequence ID" value="KGN74330.1"/>
    <property type="molecule type" value="Genomic_DNA"/>
</dbReference>
<keyword evidence="6" id="KW-1185">Reference proteome</keyword>
<sequence length="765" mass="86910">MFMFITLQAMAQGITGKIVDEKQQPIPFVNIAVLSAIDSTLLDGTTSNVDGTFLIEDVRQGSLLRVSSIGYKTEFMVYNGKPFITIALYEDSHLLGEVIVKSKLPKTVLRGEGMTTTVVGSILEKTSSMEHLLDLIPNVSARNGEIVVLGRGNPVIYINGRKMRDAMELERLQPDEIKNVEVITNPGARYDANVRSVIRITTKKPVGEGFSFDTKTNSTVNEQKRMSWVESLRLNYRKGKLDMNAQLYGAYTHRQDDKQIRQITYLNDTWEQTTAISQEYTNINPYLRLATSYTLNADNSIGASISYDRYAKNLGVGDSKGMAMRNEQQTELSSSHVESPATSKALSTNVYYTGTIGKLGVDFNTDYYWSGKKETMDNIEQYKEIGKADLIQKVNSNRRTYNCLFASKLVLSTPFFSGNFSFGGEFSTSKRKSFYTVLPQGVVNDENSRIKENMTSVFVDYSRAFGKLNVQAGLRYEYIDFNYYDHGKYIPEQSKKYGNIFPSLALSMPVGKTQMQLTYAADIYRPSYYELRDGVQYDNRYTYDSGNPFLVPSISRNISYALSWKWLNFSAMYARISNEVCTLVQTYKDNPQTTLARPENMPSYSNMQASLALSPKFGIWSPALEMMVFKQWFYMDTHERKNLNCPVASFQLTNTFDMKWMTASVIVAAQTEGNMGNKFVRKGYFNTDVSLYKSLLHDRLTLQLYVSDLFGTADQYHIFYSGPQRSTYYDSYSSSSVTFTIRYRFNATNSKYKGTSAGRAQRSRM</sequence>
<reference evidence="5 6" key="1">
    <citation type="submission" date="2014-09" db="EMBL/GenBank/DDBJ databases">
        <title>Draft Genome Sequence of Porphyromonas macacae COT-192_OH2859.</title>
        <authorList>
            <person name="Wallis C."/>
            <person name="Deusch O."/>
            <person name="O'Flynn C."/>
            <person name="Davis I."/>
            <person name="Horsfall A."/>
            <person name="Kirkwood N."/>
            <person name="Harris S."/>
            <person name="Eisen J.A."/>
            <person name="Coil D.A."/>
            <person name="Darling A.E."/>
            <person name="Jospin G."/>
            <person name="Alexiev A."/>
        </authorList>
    </citation>
    <scope>NUCLEOTIDE SEQUENCE [LARGE SCALE GENOMIC DNA]</scope>
    <source>
        <strain evidence="6">COT-192 OH2859</strain>
    </source>
</reference>
<evidence type="ECO:0000313" key="5">
    <source>
        <dbReference type="EMBL" id="KGN74330.1"/>
    </source>
</evidence>
<dbReference type="AlphaFoldDB" id="A0A0A2G847"/>
<evidence type="ECO:0000256" key="2">
    <source>
        <dbReference type="ARBA" id="ARBA00023136"/>
    </source>
</evidence>